<dbReference type="Pfam" id="PF04060">
    <property type="entry name" value="FeS"/>
    <property type="match status" value="1"/>
</dbReference>
<feature type="binding site" evidence="10 11">
    <location>
        <position position="49"/>
    </location>
    <ligand>
        <name>[4Fe-4S] cluster</name>
        <dbReference type="ChEBI" id="CHEBI:49883"/>
        <label>1</label>
    </ligand>
</feature>
<feature type="binding site" evidence="10 11">
    <location>
        <position position="151"/>
    </location>
    <ligand>
        <name>[4Fe-4S] cluster</name>
        <dbReference type="ChEBI" id="CHEBI:49883"/>
        <label>2</label>
    </ligand>
</feature>
<dbReference type="GO" id="GO:0005886">
    <property type="term" value="C:plasma membrane"/>
    <property type="evidence" value="ECO:0007669"/>
    <property type="project" value="UniProtKB-SubCell"/>
</dbReference>
<evidence type="ECO:0000256" key="1">
    <source>
        <dbReference type="ARBA" id="ARBA00022448"/>
    </source>
</evidence>
<evidence type="ECO:0000256" key="5">
    <source>
        <dbReference type="ARBA" id="ARBA00022967"/>
    </source>
</evidence>
<dbReference type="InterPro" id="IPR007202">
    <property type="entry name" value="4Fe-4S_dom"/>
</dbReference>
<keyword evidence="5 10" id="KW-1278">Translocase</keyword>
<keyword evidence="4 10" id="KW-0677">Repeat</keyword>
<feature type="binding site" evidence="10 11">
    <location>
        <position position="71"/>
    </location>
    <ligand>
        <name>[4Fe-4S] cluster</name>
        <dbReference type="ChEBI" id="CHEBI:49883"/>
        <label>1</label>
    </ligand>
</feature>
<sequence length="190" mass="19904">MISSILILTLIGTVLGLMLSAVDYFLPYKEDPQIAQITELLPGTQCGQCGYAGCSQAAAALINGNAPLTLCPPGGPSMARQLSETLGRPLEQQQPATPVLPSLAKVVSELCIGCTKCIQECPTDAIVGAPKQLHVVLNEACNGCGACVDACPTEGILLAEMQLNLSNWRWSKPPGPNPFRVPMTEMGGAQ</sequence>
<dbReference type="NCBIfam" id="TIGR01944">
    <property type="entry name" value="rnfB"/>
    <property type="match status" value="1"/>
</dbReference>
<accession>A0A3P1SLX8</accession>
<dbReference type="InterPro" id="IPR017896">
    <property type="entry name" value="4Fe4S_Fe-S-bd"/>
</dbReference>
<dbReference type="OrthoDB" id="9789936at2"/>
<feature type="binding site" evidence="10 11">
    <location>
        <position position="117"/>
    </location>
    <ligand>
        <name>[4Fe-4S] cluster</name>
        <dbReference type="ChEBI" id="CHEBI:49883"/>
        <label>2</label>
    </ligand>
</feature>
<feature type="binding site" evidence="10 11">
    <location>
        <position position="111"/>
    </location>
    <ligand>
        <name>[4Fe-4S] cluster</name>
        <dbReference type="ChEBI" id="CHEBI:49883"/>
        <label>2</label>
    </ligand>
</feature>
<dbReference type="EC" id="7.-.-.-" evidence="10"/>
<comment type="caution">
    <text evidence="10">Lacks conserved residue(s) required for the propagation of feature annotation.</text>
</comment>
<feature type="binding site" evidence="10 11">
    <location>
        <position position="121"/>
    </location>
    <ligand>
        <name>[4Fe-4S] cluster</name>
        <dbReference type="ChEBI" id="CHEBI:49883"/>
        <label>3</label>
    </ligand>
</feature>
<dbReference type="Pfam" id="PF14697">
    <property type="entry name" value="Fer4_21"/>
    <property type="match status" value="1"/>
</dbReference>
<dbReference type="InterPro" id="IPR010207">
    <property type="entry name" value="Elect_transpt_cplx_RnfB/RsxB"/>
</dbReference>
<feature type="binding site" evidence="10 11">
    <location>
        <position position="114"/>
    </location>
    <ligand>
        <name>[4Fe-4S] cluster</name>
        <dbReference type="ChEBI" id="CHEBI:49883"/>
        <label>2</label>
    </ligand>
</feature>
<comment type="cofactor">
    <cofactor evidence="10 11">
        <name>[4Fe-4S] cluster</name>
        <dbReference type="ChEBI" id="CHEBI:49883"/>
    </cofactor>
    <text evidence="10 11">Binds 3 [4Fe-4S] clusters.</text>
</comment>
<dbReference type="AlphaFoldDB" id="A0A3P1SLX8"/>
<dbReference type="GO" id="GO:0009055">
    <property type="term" value="F:electron transfer activity"/>
    <property type="evidence" value="ECO:0007669"/>
    <property type="project" value="InterPro"/>
</dbReference>
<evidence type="ECO:0000256" key="7">
    <source>
        <dbReference type="ARBA" id="ARBA00023004"/>
    </source>
</evidence>
<evidence type="ECO:0000256" key="11">
    <source>
        <dbReference type="PIRSR" id="PIRSR005784-1"/>
    </source>
</evidence>
<comment type="subcellular location">
    <subcellularLocation>
        <location evidence="10">Cell inner membrane</location>
    </subcellularLocation>
</comment>
<dbReference type="SUPFAM" id="SSF54862">
    <property type="entry name" value="4Fe-4S ferredoxins"/>
    <property type="match status" value="1"/>
</dbReference>
<feature type="region of interest" description="Hydrophobic" evidence="10">
    <location>
        <begin position="1"/>
        <end position="23"/>
    </location>
</feature>
<organism evidence="14 15">
    <name type="scientific">Amphritea balenae</name>
    <dbReference type="NCBI Taxonomy" id="452629"/>
    <lineage>
        <taxon>Bacteria</taxon>
        <taxon>Pseudomonadati</taxon>
        <taxon>Pseudomonadota</taxon>
        <taxon>Gammaproteobacteria</taxon>
        <taxon>Oceanospirillales</taxon>
        <taxon>Oceanospirillaceae</taxon>
        <taxon>Amphritea</taxon>
    </lineage>
</organism>
<evidence type="ECO:0000256" key="8">
    <source>
        <dbReference type="ARBA" id="ARBA00023014"/>
    </source>
</evidence>
<name>A0A3P1SLX8_9GAMM</name>
<evidence type="ECO:0000256" key="9">
    <source>
        <dbReference type="ARBA" id="ARBA00023136"/>
    </source>
</evidence>
<dbReference type="InterPro" id="IPR016463">
    <property type="entry name" value="RnfB/RsxB_Proteobac"/>
</dbReference>
<dbReference type="InterPro" id="IPR050395">
    <property type="entry name" value="4Fe4S_Ferredoxin_RnfB"/>
</dbReference>
<feature type="domain" description="4Fe-4S" evidence="13">
    <location>
        <begin position="29"/>
        <end position="88"/>
    </location>
</feature>
<feature type="binding site" evidence="10 11">
    <location>
        <position position="54"/>
    </location>
    <ligand>
        <name>[4Fe-4S] cluster</name>
        <dbReference type="ChEBI" id="CHEBI:49883"/>
        <label>1</label>
    </ligand>
</feature>
<evidence type="ECO:0000256" key="10">
    <source>
        <dbReference type="HAMAP-Rule" id="MF_00463"/>
    </source>
</evidence>
<dbReference type="PROSITE" id="PS00198">
    <property type="entry name" value="4FE4S_FER_1"/>
    <property type="match status" value="1"/>
</dbReference>
<comment type="subunit">
    <text evidence="10">The complex is composed of six subunits: RnfA, RnfB, RnfC, RnfD, RnfE and RnfG.</text>
</comment>
<keyword evidence="2 10" id="KW-0004">4Fe-4S</keyword>
<dbReference type="PANTHER" id="PTHR43560:SF1">
    <property type="entry name" value="ION-TRANSLOCATING OXIDOREDUCTASE COMPLEX SUBUNIT B"/>
    <property type="match status" value="1"/>
</dbReference>
<keyword evidence="1 10" id="KW-0813">Transport</keyword>
<evidence type="ECO:0000256" key="3">
    <source>
        <dbReference type="ARBA" id="ARBA00022723"/>
    </source>
</evidence>
<dbReference type="GO" id="GO:0051539">
    <property type="term" value="F:4 iron, 4 sulfur cluster binding"/>
    <property type="evidence" value="ECO:0007669"/>
    <property type="project" value="UniProtKB-UniRule"/>
</dbReference>
<evidence type="ECO:0000256" key="2">
    <source>
        <dbReference type="ARBA" id="ARBA00022485"/>
    </source>
</evidence>
<dbReference type="Proteomes" id="UP000267535">
    <property type="component" value="Unassembled WGS sequence"/>
</dbReference>
<dbReference type="Gene3D" id="3.30.70.20">
    <property type="match status" value="1"/>
</dbReference>
<reference evidence="14 15" key="1">
    <citation type="submission" date="2018-11" db="EMBL/GenBank/DDBJ databases">
        <title>The draft genome sequence of Amphritea balenae JAMM 1525T.</title>
        <authorList>
            <person name="Fang Z."/>
            <person name="Zhang Y."/>
            <person name="Han X."/>
        </authorList>
    </citation>
    <scope>NUCLEOTIDE SEQUENCE [LARGE SCALE GENOMIC DNA]</scope>
    <source>
        <strain evidence="14 15">JAMM 1525</strain>
    </source>
</reference>
<dbReference type="PIRSF" id="PIRSF005784">
    <property type="entry name" value="Elect_transpt_RnfB"/>
    <property type="match status" value="1"/>
</dbReference>
<keyword evidence="15" id="KW-1185">Reference proteome</keyword>
<feature type="binding site" evidence="10 11">
    <location>
        <position position="147"/>
    </location>
    <ligand>
        <name>[4Fe-4S] cluster</name>
        <dbReference type="ChEBI" id="CHEBI:49883"/>
        <label>3</label>
    </ligand>
</feature>
<keyword evidence="6 10" id="KW-0249">Electron transport</keyword>
<evidence type="ECO:0000256" key="6">
    <source>
        <dbReference type="ARBA" id="ARBA00022982"/>
    </source>
</evidence>
<feature type="binding site" evidence="10 11">
    <location>
        <position position="144"/>
    </location>
    <ligand>
        <name>[4Fe-4S] cluster</name>
        <dbReference type="ChEBI" id="CHEBI:49883"/>
        <label>3</label>
    </ligand>
</feature>
<keyword evidence="9 10" id="KW-0472">Membrane</keyword>
<dbReference type="PANTHER" id="PTHR43560">
    <property type="entry name" value="ION-TRANSLOCATING OXIDOREDUCTASE COMPLEX SUBUNIT B"/>
    <property type="match status" value="1"/>
</dbReference>
<gene>
    <name evidence="10" type="primary">rnfB</name>
    <name evidence="14" type="ORF">EHS89_15710</name>
</gene>
<feature type="domain" description="4Fe-4S ferredoxin-type" evidence="12">
    <location>
        <begin position="102"/>
        <end position="131"/>
    </location>
</feature>
<keyword evidence="8 10" id="KW-0411">Iron-sulfur</keyword>
<evidence type="ECO:0000259" key="13">
    <source>
        <dbReference type="PROSITE" id="PS51656"/>
    </source>
</evidence>
<evidence type="ECO:0000259" key="12">
    <source>
        <dbReference type="PROSITE" id="PS51379"/>
    </source>
</evidence>
<dbReference type="PROSITE" id="PS51379">
    <property type="entry name" value="4FE4S_FER_2"/>
    <property type="match status" value="2"/>
</dbReference>
<dbReference type="RefSeq" id="WP_124927115.1">
    <property type="nucleotide sequence ID" value="NZ_BMOH01000003.1"/>
</dbReference>
<evidence type="ECO:0000256" key="4">
    <source>
        <dbReference type="ARBA" id="ARBA00022737"/>
    </source>
</evidence>
<dbReference type="PROSITE" id="PS51656">
    <property type="entry name" value="4FE4S"/>
    <property type="match status" value="1"/>
</dbReference>
<dbReference type="InterPro" id="IPR017900">
    <property type="entry name" value="4Fe4S_Fe_S_CS"/>
</dbReference>
<keyword evidence="3 10" id="KW-0479">Metal-binding</keyword>
<keyword evidence="10" id="KW-1003">Cell membrane</keyword>
<feature type="binding site" evidence="10 11">
    <location>
        <position position="141"/>
    </location>
    <ligand>
        <name>[4Fe-4S] cluster</name>
        <dbReference type="ChEBI" id="CHEBI:49883"/>
        <label>3</label>
    </ligand>
</feature>
<feature type="binding site" evidence="10 11">
    <location>
        <position position="46"/>
    </location>
    <ligand>
        <name>[4Fe-4S] cluster</name>
        <dbReference type="ChEBI" id="CHEBI:49883"/>
        <label>1</label>
    </ligand>
</feature>
<keyword evidence="10" id="KW-0997">Cell inner membrane</keyword>
<protein>
    <recommendedName>
        <fullName evidence="10">Ion-translocating oxidoreductase complex subunit B</fullName>
        <ecNumber evidence="10">7.-.-.-</ecNumber>
    </recommendedName>
    <alternativeName>
        <fullName evidence="10">Rnf electron transport complex subunit B</fullName>
    </alternativeName>
</protein>
<keyword evidence="7 10" id="KW-0408">Iron</keyword>
<feature type="domain" description="4Fe-4S ferredoxin-type" evidence="12">
    <location>
        <begin position="133"/>
        <end position="161"/>
    </location>
</feature>
<evidence type="ECO:0000313" key="14">
    <source>
        <dbReference type="EMBL" id="RRC98020.1"/>
    </source>
</evidence>
<proteinExistence type="inferred from homology"/>
<dbReference type="GO" id="GO:0022900">
    <property type="term" value="P:electron transport chain"/>
    <property type="evidence" value="ECO:0007669"/>
    <property type="project" value="UniProtKB-UniRule"/>
</dbReference>
<comment type="caution">
    <text evidence="14">The sequence shown here is derived from an EMBL/GenBank/DDBJ whole genome shotgun (WGS) entry which is preliminary data.</text>
</comment>
<dbReference type="EMBL" id="RQXV01000009">
    <property type="protein sequence ID" value="RRC98020.1"/>
    <property type="molecule type" value="Genomic_DNA"/>
</dbReference>
<dbReference type="HAMAP" id="MF_00463">
    <property type="entry name" value="RsxB_RnfB"/>
    <property type="match status" value="1"/>
</dbReference>
<evidence type="ECO:0000313" key="15">
    <source>
        <dbReference type="Proteomes" id="UP000267535"/>
    </source>
</evidence>
<dbReference type="Gene3D" id="1.10.15.40">
    <property type="entry name" value="Electron transport complex subunit B, putative Fe-S cluster"/>
    <property type="match status" value="1"/>
</dbReference>
<comment type="function">
    <text evidence="10">Part of a membrane-bound complex that couples electron transfer with translocation of ions across the membrane.</text>
</comment>
<dbReference type="GO" id="GO:0046872">
    <property type="term" value="F:metal ion binding"/>
    <property type="evidence" value="ECO:0007669"/>
    <property type="project" value="UniProtKB-KW"/>
</dbReference>
<comment type="similarity">
    <text evidence="10">Belongs to the 4Fe4S bacterial-type ferredoxin family. RnfB subfamily.</text>
</comment>